<accession>A0A402BHU7</accession>
<sequence length="315" mass="33335">MSLRNHKRLFIILTAVLMLSVFGGGIHAIFFPGPAHAATTPPAYTTSYYKTTLNSTTMQNEGCTAAHGNPGLVVLDYGEQYFSGGSYGALLISANTFASDSSIQSNVIDFLRGANSCSIQSTQLKVAVGTSNYNSQHLTTAQLSAAGKAWAGIVNATNDYIHLNQRIQVYGADDIELGYSTYQEAKSFVDGFTTSTSATLVDYGDDPAGASGDGSAGNWTPAQVWYVSSGAPHTAALPEIYYSGNTPEWQALSAWACTNKGSALNIIGTMAQNGYQSSYMPAESWQSLYTALSNSSNSCVRASASKLLYSTNIVS</sequence>
<comment type="caution">
    <text evidence="1">The sequence shown here is derived from an EMBL/GenBank/DDBJ whole genome shotgun (WGS) entry which is preliminary data.</text>
</comment>
<protein>
    <submittedName>
        <fullName evidence="1">Uncharacterized protein</fullName>
    </submittedName>
</protein>
<evidence type="ECO:0000313" key="1">
    <source>
        <dbReference type="EMBL" id="GCE30935.1"/>
    </source>
</evidence>
<keyword evidence="2" id="KW-1185">Reference proteome</keyword>
<evidence type="ECO:0000313" key="2">
    <source>
        <dbReference type="Proteomes" id="UP000287171"/>
    </source>
</evidence>
<dbReference type="RefSeq" id="WP_126630962.1">
    <property type="nucleotide sequence ID" value="NZ_BIFT01000002.1"/>
</dbReference>
<organism evidence="1 2">
    <name type="scientific">Dictyobacter alpinus</name>
    <dbReference type="NCBI Taxonomy" id="2014873"/>
    <lineage>
        <taxon>Bacteria</taxon>
        <taxon>Bacillati</taxon>
        <taxon>Chloroflexota</taxon>
        <taxon>Ktedonobacteria</taxon>
        <taxon>Ktedonobacterales</taxon>
        <taxon>Dictyobacteraceae</taxon>
        <taxon>Dictyobacter</taxon>
    </lineage>
</organism>
<dbReference type="AlphaFoldDB" id="A0A402BHU7"/>
<gene>
    <name evidence="1" type="ORF">KDA_64190</name>
</gene>
<reference evidence="2" key="1">
    <citation type="submission" date="2018-12" db="EMBL/GenBank/DDBJ databases">
        <title>Tengunoibacter tsumagoiensis gen. nov., sp. nov., Dictyobacter kobayashii sp. nov., D. alpinus sp. nov., and D. joshuensis sp. nov. and description of Dictyobacteraceae fam. nov. within the order Ktedonobacterales isolated from Tengu-no-mugimeshi.</title>
        <authorList>
            <person name="Wang C.M."/>
            <person name="Zheng Y."/>
            <person name="Sakai Y."/>
            <person name="Toyoda A."/>
            <person name="Minakuchi Y."/>
            <person name="Abe K."/>
            <person name="Yokota A."/>
            <person name="Yabe S."/>
        </authorList>
    </citation>
    <scope>NUCLEOTIDE SEQUENCE [LARGE SCALE GENOMIC DNA]</scope>
    <source>
        <strain evidence="2">Uno16</strain>
    </source>
</reference>
<dbReference type="Proteomes" id="UP000287171">
    <property type="component" value="Unassembled WGS sequence"/>
</dbReference>
<dbReference type="EMBL" id="BIFT01000002">
    <property type="protein sequence ID" value="GCE30935.1"/>
    <property type="molecule type" value="Genomic_DNA"/>
</dbReference>
<proteinExistence type="predicted"/>
<name>A0A402BHU7_9CHLR</name>